<keyword evidence="4" id="KW-1185">Reference proteome</keyword>
<dbReference type="AlphaFoldDB" id="F5YE28"/>
<dbReference type="HOGENOM" id="CLU_048408_0_0_12"/>
<evidence type="ECO:0000313" key="3">
    <source>
        <dbReference type="EMBL" id="AEF81985.1"/>
    </source>
</evidence>
<keyword evidence="1" id="KW-0472">Membrane</keyword>
<sequence>MKPGKALFITALLWLFLGAGAFFSDALSLVWLFAGLILLPVIAADALFLYFLVDRLEVKRELPITLAQGANAKARIDIKRGQRPMLPFKITLFDLYPEGMECRDFPAVIDRKLFSTNSTIHFDYTLIPKERGFWFFRGVEILLASPLRFWNLKAFHKCESAGRTYPDFTKIKAAAGVELRGLLEMTGIKNIRRRGQGMEFRNLRDYQEGDSIRDIDWRATSRRRRIDGGAKLIIREYQEEQDQQVLFLLDSGYRLHRREGERMQFDSALEAVLLLSWVSLKHGDSVSVGTFGNVRRWIYPRKGLSTFPRLMNGLCDIFSAPVPSSPFSCLEDALARLKRRTFIILISNFREEDGESLSWILKRIEKRHLLLLVSLREKESETLSARKPLNADEALETAAAFSYLASRKALYQHWEHLGLLTLETSAGGLSSALINRYLQVKRSGKL</sequence>
<dbReference type="InParanoid" id="F5YE28"/>
<reference evidence="4" key="1">
    <citation type="submission" date="2009-12" db="EMBL/GenBank/DDBJ databases">
        <title>Complete sequence of Treponema azotonutricium strain ZAS-9.</title>
        <authorList>
            <person name="Tetu S.G."/>
            <person name="Matson E."/>
            <person name="Ren Q."/>
            <person name="Seshadri R."/>
            <person name="Elbourne L."/>
            <person name="Hassan K.A."/>
            <person name="Durkin A."/>
            <person name="Radune D."/>
            <person name="Mohamoud Y."/>
            <person name="Shay R."/>
            <person name="Jin S."/>
            <person name="Zhang X."/>
            <person name="Lucey K."/>
            <person name="Ballor N.R."/>
            <person name="Ottesen E."/>
            <person name="Rosenthal R."/>
            <person name="Allen A."/>
            <person name="Leadbetter J.R."/>
            <person name="Paulsen I.T."/>
        </authorList>
    </citation>
    <scope>NUCLEOTIDE SEQUENCE [LARGE SCALE GENOMIC DNA]</scope>
    <source>
        <strain evidence="4">ATCC BAA-888 / DSM 13862 / ZAS-9</strain>
    </source>
</reference>
<keyword evidence="1" id="KW-1133">Transmembrane helix</keyword>
<gene>
    <name evidence="3" type="ordered locus">TREAZ_1525</name>
</gene>
<feature type="transmembrane region" description="Helical" evidence="1">
    <location>
        <begin position="31"/>
        <end position="53"/>
    </location>
</feature>
<evidence type="ECO:0000256" key="1">
    <source>
        <dbReference type="SAM" id="Phobius"/>
    </source>
</evidence>
<dbReference type="PANTHER" id="PTHR33608:SF3">
    <property type="entry name" value="SLR2013 PROTEIN"/>
    <property type="match status" value="1"/>
</dbReference>
<evidence type="ECO:0000259" key="2">
    <source>
        <dbReference type="Pfam" id="PF01882"/>
    </source>
</evidence>
<dbReference type="OrthoDB" id="9776116at2"/>
<dbReference type="RefSeq" id="WP_015710490.1">
    <property type="nucleotide sequence ID" value="NC_015577.1"/>
</dbReference>
<dbReference type="EMBL" id="CP001841">
    <property type="protein sequence ID" value="AEF81985.1"/>
    <property type="molecule type" value="Genomic_DNA"/>
</dbReference>
<dbReference type="PANTHER" id="PTHR33608">
    <property type="entry name" value="BLL2464 PROTEIN"/>
    <property type="match status" value="1"/>
</dbReference>
<feature type="domain" description="DUF58" evidence="2">
    <location>
        <begin position="203"/>
        <end position="383"/>
    </location>
</feature>
<dbReference type="eggNOG" id="COG1721">
    <property type="taxonomic scope" value="Bacteria"/>
</dbReference>
<protein>
    <recommendedName>
        <fullName evidence="2">DUF58 domain-containing protein</fullName>
    </recommendedName>
</protein>
<organism evidence="3 4">
    <name type="scientific">Leadbettera azotonutricia (strain ATCC BAA-888 / DSM 13862 / ZAS-9)</name>
    <name type="common">Treponema azotonutricium</name>
    <dbReference type="NCBI Taxonomy" id="545695"/>
    <lineage>
        <taxon>Bacteria</taxon>
        <taxon>Pseudomonadati</taxon>
        <taxon>Spirochaetota</taxon>
        <taxon>Spirochaetia</taxon>
        <taxon>Spirochaetales</taxon>
        <taxon>Breznakiellaceae</taxon>
        <taxon>Leadbettera</taxon>
    </lineage>
</organism>
<dbReference type="STRING" id="545695.TREAZ_1525"/>
<evidence type="ECO:0000313" key="4">
    <source>
        <dbReference type="Proteomes" id="UP000009222"/>
    </source>
</evidence>
<dbReference type="InterPro" id="IPR002881">
    <property type="entry name" value="DUF58"/>
</dbReference>
<reference evidence="3 4" key="2">
    <citation type="journal article" date="2011" name="ISME J.">
        <title>RNA-seq reveals cooperative metabolic interactions between two termite-gut spirochete species in co-culture.</title>
        <authorList>
            <person name="Rosenthal A.Z."/>
            <person name="Matson E.G."/>
            <person name="Eldar A."/>
            <person name="Leadbetter J.R."/>
        </authorList>
    </citation>
    <scope>NUCLEOTIDE SEQUENCE [LARGE SCALE GENOMIC DNA]</scope>
    <source>
        <strain evidence="4">ATCC BAA-888 / DSM 13862 / ZAS-9</strain>
    </source>
</reference>
<dbReference type="Proteomes" id="UP000009222">
    <property type="component" value="Chromosome"/>
</dbReference>
<accession>F5YE28</accession>
<dbReference type="KEGG" id="taz:TREAZ_1525"/>
<name>F5YE28_LEAAZ</name>
<proteinExistence type="predicted"/>
<dbReference type="Pfam" id="PF01882">
    <property type="entry name" value="DUF58"/>
    <property type="match status" value="1"/>
</dbReference>
<keyword evidence="1" id="KW-0812">Transmembrane</keyword>